<gene>
    <name evidence="2" type="ORF">GCM10010449_22030</name>
</gene>
<evidence type="ECO:0000313" key="2">
    <source>
        <dbReference type="EMBL" id="GAA3098204.1"/>
    </source>
</evidence>
<reference evidence="3" key="1">
    <citation type="journal article" date="2019" name="Int. J. Syst. Evol. Microbiol.">
        <title>The Global Catalogue of Microorganisms (GCM) 10K type strain sequencing project: providing services to taxonomists for standard genome sequencing and annotation.</title>
        <authorList>
            <consortium name="The Broad Institute Genomics Platform"/>
            <consortium name="The Broad Institute Genome Sequencing Center for Infectious Disease"/>
            <person name="Wu L."/>
            <person name="Ma J."/>
        </authorList>
    </citation>
    <scope>NUCLEOTIDE SEQUENCE [LARGE SCALE GENOMIC DNA]</scope>
    <source>
        <strain evidence="3">JCM 9092</strain>
    </source>
</reference>
<comment type="caution">
    <text evidence="2">The sequence shown here is derived from an EMBL/GenBank/DDBJ whole genome shotgun (WGS) entry which is preliminary data.</text>
</comment>
<dbReference type="RefSeq" id="WP_344520446.1">
    <property type="nucleotide sequence ID" value="NZ_BAAAUG010000032.1"/>
</dbReference>
<dbReference type="EMBL" id="BAAAUG010000032">
    <property type="protein sequence ID" value="GAA3098204.1"/>
    <property type="molecule type" value="Genomic_DNA"/>
</dbReference>
<protein>
    <submittedName>
        <fullName evidence="2">Uncharacterized protein</fullName>
    </submittedName>
</protein>
<sequence length="72" mass="7683">MLHQPAESPLDHPAFRLGLEPLGGGPFDDPDVDSSRGSVLKTLVWYPPSAHTFGTLRCEAAGSSIRRASHAT</sequence>
<evidence type="ECO:0000313" key="3">
    <source>
        <dbReference type="Proteomes" id="UP001501637"/>
    </source>
</evidence>
<dbReference type="Proteomes" id="UP001501637">
    <property type="component" value="Unassembled WGS sequence"/>
</dbReference>
<keyword evidence="3" id="KW-1185">Reference proteome</keyword>
<proteinExistence type="predicted"/>
<organism evidence="2 3">
    <name type="scientific">Streptomyces rectiviolaceus</name>
    <dbReference type="NCBI Taxonomy" id="332591"/>
    <lineage>
        <taxon>Bacteria</taxon>
        <taxon>Bacillati</taxon>
        <taxon>Actinomycetota</taxon>
        <taxon>Actinomycetes</taxon>
        <taxon>Kitasatosporales</taxon>
        <taxon>Streptomycetaceae</taxon>
        <taxon>Streptomyces</taxon>
    </lineage>
</organism>
<feature type="region of interest" description="Disordered" evidence="1">
    <location>
        <begin position="1"/>
        <end position="33"/>
    </location>
</feature>
<evidence type="ECO:0000256" key="1">
    <source>
        <dbReference type="SAM" id="MobiDB-lite"/>
    </source>
</evidence>
<accession>A0ABP6MDB2</accession>
<name>A0ABP6MDB2_9ACTN</name>